<keyword evidence="3" id="KW-1185">Reference proteome</keyword>
<dbReference type="GO" id="GO:0003677">
    <property type="term" value="F:DNA binding"/>
    <property type="evidence" value="ECO:0007669"/>
    <property type="project" value="InterPro"/>
</dbReference>
<comment type="caution">
    <text evidence="2">The sequence shown here is derived from an EMBL/GenBank/DDBJ whole genome shotgun (WGS) entry which is preliminary data.</text>
</comment>
<reference evidence="2 3" key="1">
    <citation type="submission" date="2016-03" db="EMBL/GenBank/DDBJ databases">
        <authorList>
            <person name="Heylen K."/>
            <person name="De Vos P."/>
            <person name="Vekeman B."/>
        </authorList>
    </citation>
    <scope>NUCLEOTIDE SEQUENCE [LARGE SCALE GENOMIC DNA]</scope>
    <source>
        <strain evidence="2 3">R-49807</strain>
    </source>
</reference>
<evidence type="ECO:0000313" key="2">
    <source>
        <dbReference type="EMBL" id="OAI23019.1"/>
    </source>
</evidence>
<name>A0AA91I425_9GAMM</name>
<dbReference type="InterPro" id="IPR011010">
    <property type="entry name" value="DNA_brk_join_enz"/>
</dbReference>
<dbReference type="GO" id="GO:0015074">
    <property type="term" value="P:DNA integration"/>
    <property type="evidence" value="ECO:0007669"/>
    <property type="project" value="InterPro"/>
</dbReference>
<dbReference type="Proteomes" id="UP000077734">
    <property type="component" value="Unassembled WGS sequence"/>
</dbReference>
<dbReference type="GO" id="GO:0006310">
    <property type="term" value="P:DNA recombination"/>
    <property type="evidence" value="ECO:0007669"/>
    <property type="project" value="UniProtKB-KW"/>
</dbReference>
<dbReference type="RefSeq" id="WP_064029222.1">
    <property type="nucleotide sequence ID" value="NZ_LUUL01000110.1"/>
</dbReference>
<dbReference type="InterPro" id="IPR013762">
    <property type="entry name" value="Integrase-like_cat_sf"/>
</dbReference>
<sequence length="727" mass="82285">MAQLDSVSAKNWQWPLDLAQYDRSPYLSETEECALVSWSNTMRVRAAVPRLYLPLRDVAALSSKQSLLERHAKAQTAILQEIQRTQQPYWAWSQQAWIDLVRHPLIHSSARLFITANAYLLCDFRLVHCIGPIFYLSGLGRLIFGEELFERECGRLHQALQKIGYGKVNLQQNFPSILAAVMLENRNPYLESFDTELLERTREKYSAQAHGIGKLSHGLAALGILPEPLRMRNYVSWKEKSGGGIAPQWVDYCRRWRETSTLQPKTRESNYSYILRAGLWLAQIHPEITSPADWTVETCADFLAALNRLKVGEWQLHSFDYTGRVNLGTPLGANSKRSVLYAMRRFFRDIQHWGWVRLKFNPYYHLATPNSILRLCGPNPRAIDDNFWLKLVWASLNLEANDKLSEIWYPLEMLRAISVVWTHAGLRQNEIIRLRVGCARAQNDPIIDETTGTTIAAGTLCYLDVPAGKTFTAFAKPVSAIVRQFITEWEAIRPEQGFLIDPKTGERVRFLFQYRGKTIGHSAINDTIIPMLCAKAGLPVEDSRGKISSHRGRASAVTALASVPQGMSLFDLMRWSGHRSPKSTLYYIRTKPTQLAGAFAKADQMSHLIEVLIDHTAVVSGAAAKGEPYRYYDLGSSYCSNPFWSTCPHRMACAGCDFNIPKDSVKGEALAAKAFLHRYLEEVPLTPEEQQIVKGDLQKLEAMLDKLKNVPTLDGRTPQQIHGNEVP</sequence>
<protein>
    <submittedName>
        <fullName evidence="2">Integrase</fullName>
    </submittedName>
</protein>
<evidence type="ECO:0000313" key="3">
    <source>
        <dbReference type="Proteomes" id="UP000077734"/>
    </source>
</evidence>
<dbReference type="EMBL" id="LUUL01000110">
    <property type="protein sequence ID" value="OAI23019.1"/>
    <property type="molecule type" value="Genomic_DNA"/>
</dbReference>
<dbReference type="SUPFAM" id="SSF56349">
    <property type="entry name" value="DNA breaking-rejoining enzymes"/>
    <property type="match status" value="1"/>
</dbReference>
<dbReference type="Gene3D" id="1.10.443.10">
    <property type="entry name" value="Intergrase catalytic core"/>
    <property type="match status" value="1"/>
</dbReference>
<accession>A0AA91I425</accession>
<proteinExistence type="predicted"/>
<gene>
    <name evidence="2" type="ORF">A1356_18365</name>
</gene>
<keyword evidence="1" id="KW-0233">DNA recombination</keyword>
<dbReference type="AlphaFoldDB" id="A0AA91I425"/>
<organism evidence="2 3">
    <name type="scientific">Methylomonas koyamae</name>
    <dbReference type="NCBI Taxonomy" id="702114"/>
    <lineage>
        <taxon>Bacteria</taxon>
        <taxon>Pseudomonadati</taxon>
        <taxon>Pseudomonadota</taxon>
        <taxon>Gammaproteobacteria</taxon>
        <taxon>Methylococcales</taxon>
        <taxon>Methylococcaceae</taxon>
        <taxon>Methylomonas</taxon>
    </lineage>
</organism>
<evidence type="ECO:0000256" key="1">
    <source>
        <dbReference type="ARBA" id="ARBA00023172"/>
    </source>
</evidence>